<dbReference type="AlphaFoldDB" id="A0A6J0BUZ1"/>
<evidence type="ECO:0000256" key="5">
    <source>
        <dbReference type="RuleBase" id="RU000363"/>
    </source>
</evidence>
<dbReference type="GO" id="GO:0004090">
    <property type="term" value="F:carbonyl reductase (NADPH) activity"/>
    <property type="evidence" value="ECO:0007669"/>
    <property type="project" value="UniProtKB-EC"/>
</dbReference>
<evidence type="ECO:0000313" key="7">
    <source>
        <dbReference type="RefSeq" id="XP_015518701.1"/>
    </source>
</evidence>
<evidence type="ECO:0000256" key="2">
    <source>
        <dbReference type="ARBA" id="ARBA00022857"/>
    </source>
</evidence>
<dbReference type="RefSeq" id="XP_015518701.1">
    <property type="nucleotide sequence ID" value="XM_015663215.2"/>
</dbReference>
<keyword evidence="3" id="KW-0560">Oxidoreductase</keyword>
<dbReference type="InParanoid" id="A0A6J0BUZ1"/>
<keyword evidence="6" id="KW-1185">Reference proteome</keyword>
<dbReference type="PANTHER" id="PTHR43963:SF4">
    <property type="entry name" value="CARBONYL REDUCTASE (NADPH)"/>
    <property type="match status" value="1"/>
</dbReference>
<dbReference type="PRINTS" id="PR00081">
    <property type="entry name" value="GDHRDH"/>
</dbReference>
<dbReference type="CDD" id="cd05324">
    <property type="entry name" value="carb_red_PTCR-like_SDR_c"/>
    <property type="match status" value="1"/>
</dbReference>
<evidence type="ECO:0000256" key="1">
    <source>
        <dbReference type="ARBA" id="ARBA00006484"/>
    </source>
</evidence>
<dbReference type="Gene3D" id="3.40.50.720">
    <property type="entry name" value="NAD(P)-binding Rossmann-like Domain"/>
    <property type="match status" value="1"/>
</dbReference>
<dbReference type="InterPro" id="IPR045313">
    <property type="entry name" value="CBR1-like"/>
</dbReference>
<keyword evidence="2" id="KW-0521">NADP</keyword>
<evidence type="ECO:0000256" key="3">
    <source>
        <dbReference type="ARBA" id="ARBA00023002"/>
    </source>
</evidence>
<accession>A0A6J0BUZ1</accession>
<proteinExistence type="inferred from homology"/>
<organism evidence="7">
    <name type="scientific">Neodiprion lecontei</name>
    <name type="common">Redheaded pine sawfly</name>
    <dbReference type="NCBI Taxonomy" id="441921"/>
    <lineage>
        <taxon>Eukaryota</taxon>
        <taxon>Metazoa</taxon>
        <taxon>Ecdysozoa</taxon>
        <taxon>Arthropoda</taxon>
        <taxon>Hexapoda</taxon>
        <taxon>Insecta</taxon>
        <taxon>Pterygota</taxon>
        <taxon>Neoptera</taxon>
        <taxon>Endopterygota</taxon>
        <taxon>Hymenoptera</taxon>
        <taxon>Tenthredinoidea</taxon>
        <taxon>Diprionidae</taxon>
        <taxon>Diprioninae</taxon>
        <taxon>Neodiprion</taxon>
    </lineage>
</organism>
<dbReference type="PANTHER" id="PTHR43963">
    <property type="entry name" value="CARBONYL REDUCTASE 1-RELATED"/>
    <property type="match status" value="1"/>
</dbReference>
<gene>
    <name evidence="7" type="primary">LOC107223522</name>
</gene>
<dbReference type="SUPFAM" id="SSF51735">
    <property type="entry name" value="NAD(P)-binding Rossmann-fold domains"/>
    <property type="match status" value="1"/>
</dbReference>
<dbReference type="OrthoDB" id="7289984at2759"/>
<dbReference type="Proteomes" id="UP000829291">
    <property type="component" value="Chromosome 7"/>
</dbReference>
<dbReference type="EC" id="1.1.1.184" evidence="4"/>
<dbReference type="PRINTS" id="PR00080">
    <property type="entry name" value="SDRFAMILY"/>
</dbReference>
<protein>
    <recommendedName>
        <fullName evidence="4">carbonyl reductase (NADPH)</fullName>
        <ecNumber evidence="4">1.1.1.184</ecNumber>
    </recommendedName>
</protein>
<reference evidence="7" key="1">
    <citation type="submission" date="2025-08" db="UniProtKB">
        <authorList>
            <consortium name="RefSeq"/>
        </authorList>
    </citation>
    <scope>IDENTIFICATION</scope>
    <source>
        <tissue evidence="7">Thorax and Abdomen</tissue>
    </source>
</reference>
<name>A0A6J0BUZ1_NEOLC</name>
<dbReference type="InterPro" id="IPR002347">
    <property type="entry name" value="SDR_fam"/>
</dbReference>
<sequence>MSRVAVVTGGNKGIGFAIAKGLCQKFDGVVYLTARDETRGLAAVEHLKKEGLKPKFHQLDVTDDSSVNTFKKYLSDTYGGLDVLVNNAAIAFKNDATDPFSIQASETVKVNYFSLVRVCEALFPLLKPHARVVNLSSSAGHLSRIPGAELKARFANPDLTQDELDQIMREFIEAAKTNSHQESGWANSAYSASKVAVSALSRIQQKQFDKDAREDLVVNAVHPGYVDTDMTSHKGTLTPQRGAQAPIYLALLPKNTDIKGKYIWHDNTIIDWVNDPLPTPY</sequence>
<dbReference type="GeneID" id="107223522"/>
<dbReference type="Pfam" id="PF00106">
    <property type="entry name" value="adh_short"/>
    <property type="match status" value="2"/>
</dbReference>
<dbReference type="InterPro" id="IPR036291">
    <property type="entry name" value="NAD(P)-bd_dom_sf"/>
</dbReference>
<evidence type="ECO:0000313" key="6">
    <source>
        <dbReference type="Proteomes" id="UP000829291"/>
    </source>
</evidence>
<comment type="similarity">
    <text evidence="1 5">Belongs to the short-chain dehydrogenases/reductases (SDR) family.</text>
</comment>
<dbReference type="KEGG" id="nlo:107223522"/>
<evidence type="ECO:0000256" key="4">
    <source>
        <dbReference type="ARBA" id="ARBA00026118"/>
    </source>
</evidence>